<keyword evidence="2" id="KW-1133">Transmembrane helix</keyword>
<reference evidence="3 4" key="1">
    <citation type="submission" date="2019-11" db="EMBL/GenBank/DDBJ databases">
        <title>Epiphytic Pseudomonas syringae from cherry orchards.</title>
        <authorList>
            <person name="Hulin M.T."/>
        </authorList>
    </citation>
    <scope>NUCLEOTIDE SEQUENCE [LARGE SCALE GENOMIC DNA]</scope>
    <source>
        <strain evidence="3 4">PA-6-5B</strain>
    </source>
</reference>
<dbReference type="Pfam" id="PF01554">
    <property type="entry name" value="MatE"/>
    <property type="match status" value="1"/>
</dbReference>
<dbReference type="EMBL" id="WKED01000085">
    <property type="protein sequence ID" value="MCF5110462.1"/>
    <property type="molecule type" value="Genomic_DNA"/>
</dbReference>
<feature type="transmembrane region" description="Helical" evidence="2">
    <location>
        <begin position="103"/>
        <end position="124"/>
    </location>
</feature>
<gene>
    <name evidence="3" type="ORF">GIW56_27020</name>
</gene>
<feature type="transmembrane region" description="Helical" evidence="2">
    <location>
        <begin position="76"/>
        <end position="97"/>
    </location>
</feature>
<dbReference type="InterPro" id="IPR050222">
    <property type="entry name" value="MATE_MdtK"/>
</dbReference>
<keyword evidence="4" id="KW-1185">Reference proteome</keyword>
<name>A0ABS9FDX0_9PSED</name>
<accession>A0ABS9FDX0</accession>
<dbReference type="PANTHER" id="PTHR43298">
    <property type="entry name" value="MULTIDRUG RESISTANCE PROTEIN NORM-RELATED"/>
    <property type="match status" value="1"/>
</dbReference>
<keyword evidence="1" id="KW-0813">Transport</keyword>
<comment type="caution">
    <text evidence="3">The sequence shown here is derived from an EMBL/GenBank/DDBJ whole genome shotgun (WGS) entry which is preliminary data.</text>
</comment>
<organism evidence="3 4">
    <name type="scientific">Pseudomonas gessardii</name>
    <dbReference type="NCBI Taxonomy" id="78544"/>
    <lineage>
        <taxon>Bacteria</taxon>
        <taxon>Pseudomonadati</taxon>
        <taxon>Pseudomonadota</taxon>
        <taxon>Gammaproteobacteria</taxon>
        <taxon>Pseudomonadales</taxon>
        <taxon>Pseudomonadaceae</taxon>
        <taxon>Pseudomonas</taxon>
    </lineage>
</organism>
<dbReference type="Proteomes" id="UP000814003">
    <property type="component" value="Unassembled WGS sequence"/>
</dbReference>
<dbReference type="RefSeq" id="WP_268944959.1">
    <property type="nucleotide sequence ID" value="NZ_WKED01000085.1"/>
</dbReference>
<evidence type="ECO:0000256" key="2">
    <source>
        <dbReference type="SAM" id="Phobius"/>
    </source>
</evidence>
<sequence length="144" mass="15158">GLGLGVLVMLLFAIPYALLPEQVIGLFISTEHANNLDAVRLMTTGLLIAIVLQVFDASQNIGNGILRGIGDTAGPLRISLFGYWLVGLPAAWLLGIVSPYGIFGVWAGLALGLAATALLLIVSFERQLKTLERTGAIEVCNASI</sequence>
<keyword evidence="2" id="KW-0812">Transmembrane</keyword>
<proteinExistence type="predicted"/>
<feature type="non-terminal residue" evidence="3">
    <location>
        <position position="1"/>
    </location>
</feature>
<evidence type="ECO:0000313" key="4">
    <source>
        <dbReference type="Proteomes" id="UP000814003"/>
    </source>
</evidence>
<dbReference type="InterPro" id="IPR002528">
    <property type="entry name" value="MATE_fam"/>
</dbReference>
<feature type="transmembrane region" description="Helical" evidence="2">
    <location>
        <begin position="36"/>
        <end position="55"/>
    </location>
</feature>
<keyword evidence="2" id="KW-0472">Membrane</keyword>
<protein>
    <submittedName>
        <fullName evidence="3">MATE family efflux transporter</fullName>
    </submittedName>
</protein>
<evidence type="ECO:0000256" key="1">
    <source>
        <dbReference type="ARBA" id="ARBA00022448"/>
    </source>
</evidence>
<evidence type="ECO:0000313" key="3">
    <source>
        <dbReference type="EMBL" id="MCF5110462.1"/>
    </source>
</evidence>
<dbReference type="PANTHER" id="PTHR43298:SF2">
    <property type="entry name" value="FMN_FAD EXPORTER YEEO-RELATED"/>
    <property type="match status" value="1"/>
</dbReference>